<reference evidence="1 2" key="1">
    <citation type="submission" date="2017-03" db="EMBL/GenBank/DDBJ databases">
        <title>Genome of the blue death feigning beetle - Asbolus verrucosus.</title>
        <authorList>
            <person name="Rider S.D."/>
        </authorList>
    </citation>
    <scope>NUCLEOTIDE SEQUENCE [LARGE SCALE GENOMIC DNA]</scope>
    <source>
        <strain evidence="1">Butters</strain>
        <tissue evidence="1">Head and leg muscle</tissue>
    </source>
</reference>
<name>A0A482VQR3_ASBVE</name>
<comment type="caution">
    <text evidence="1">The sequence shown here is derived from an EMBL/GenBank/DDBJ whole genome shotgun (WGS) entry which is preliminary data.</text>
</comment>
<accession>A0A482VQR3</accession>
<proteinExistence type="predicted"/>
<sequence>MKVCTEVPCVPVKCDKASVVKKYRRTYKRNLYRRSRRKRSKLRYYTHLKQLRFKRKTDDLCSAITVFDITDMDWAPFVSTTSTEVTEWHKQEQIAYWKSRALSLEYENRMLLRHIRNVYAKQTEDYANYVKGQQQIEEAPSAKSASFVEPAGKKRREEMEKLYGKKASKIMGMETAVQLNYDLHLEDAGKLPHWPHTPLNLRFD</sequence>
<dbReference type="OrthoDB" id="5989213at2759"/>
<dbReference type="GO" id="GO:0032797">
    <property type="term" value="C:SMN complex"/>
    <property type="evidence" value="ECO:0007669"/>
    <property type="project" value="InterPro"/>
</dbReference>
<protein>
    <submittedName>
        <fullName evidence="1">GEMIN8 domain containing protein</fullName>
    </submittedName>
</protein>
<dbReference type="Proteomes" id="UP000292052">
    <property type="component" value="Unassembled WGS sequence"/>
</dbReference>
<evidence type="ECO:0000313" key="2">
    <source>
        <dbReference type="Proteomes" id="UP000292052"/>
    </source>
</evidence>
<dbReference type="Pfam" id="PF15348">
    <property type="entry name" value="GEMIN8"/>
    <property type="match status" value="1"/>
</dbReference>
<dbReference type="AlphaFoldDB" id="A0A482VQR3"/>
<dbReference type="GO" id="GO:0000387">
    <property type="term" value="P:spliceosomal snRNP assembly"/>
    <property type="evidence" value="ECO:0007669"/>
    <property type="project" value="InterPro"/>
</dbReference>
<dbReference type="STRING" id="1661398.A0A482VQR3"/>
<dbReference type="InterPro" id="IPR034754">
    <property type="entry name" value="GEMIN8"/>
</dbReference>
<dbReference type="EMBL" id="QDEB01077071">
    <property type="protein sequence ID" value="RZC34739.1"/>
    <property type="molecule type" value="Genomic_DNA"/>
</dbReference>
<organism evidence="1 2">
    <name type="scientific">Asbolus verrucosus</name>
    <name type="common">Desert ironclad beetle</name>
    <dbReference type="NCBI Taxonomy" id="1661398"/>
    <lineage>
        <taxon>Eukaryota</taxon>
        <taxon>Metazoa</taxon>
        <taxon>Ecdysozoa</taxon>
        <taxon>Arthropoda</taxon>
        <taxon>Hexapoda</taxon>
        <taxon>Insecta</taxon>
        <taxon>Pterygota</taxon>
        <taxon>Neoptera</taxon>
        <taxon>Endopterygota</taxon>
        <taxon>Coleoptera</taxon>
        <taxon>Polyphaga</taxon>
        <taxon>Cucujiformia</taxon>
        <taxon>Tenebrionidae</taxon>
        <taxon>Pimeliinae</taxon>
        <taxon>Asbolus</taxon>
    </lineage>
</organism>
<gene>
    <name evidence="1" type="ORF">BDFB_003312</name>
</gene>
<dbReference type="PANTHER" id="PTHR16238">
    <property type="entry name" value="GEM-ASSOCIATED PROTEIN 8"/>
    <property type="match status" value="1"/>
</dbReference>
<keyword evidence="2" id="KW-1185">Reference proteome</keyword>
<evidence type="ECO:0000313" key="1">
    <source>
        <dbReference type="EMBL" id="RZC34739.1"/>
    </source>
</evidence>
<dbReference type="PANTHER" id="PTHR16238:SF7">
    <property type="entry name" value="GEM-ASSOCIATED PROTEIN 8"/>
    <property type="match status" value="1"/>
</dbReference>